<name>A0A078B0V9_STYLE</name>
<dbReference type="Gene3D" id="3.90.740.10">
    <property type="entry name" value="Valyl/Leucyl/Isoleucyl-tRNA synthetase, editing domain"/>
    <property type="match status" value="1"/>
</dbReference>
<dbReference type="SUPFAM" id="SSF52374">
    <property type="entry name" value="Nucleotidylyl transferase"/>
    <property type="match status" value="1"/>
</dbReference>
<keyword evidence="7 9" id="KW-0030">Aminoacyl-tRNA synthetase</keyword>
<dbReference type="GO" id="GO:0004822">
    <property type="term" value="F:isoleucine-tRNA ligase activity"/>
    <property type="evidence" value="ECO:0007669"/>
    <property type="project" value="UniProtKB-EC"/>
</dbReference>
<dbReference type="InterPro" id="IPR002300">
    <property type="entry name" value="aa-tRNA-synth_Ia"/>
</dbReference>
<keyword evidence="13" id="KW-1185">Reference proteome</keyword>
<sequence length="1095" mass="127762">MSILKSNRLATQNRYQSLLTWELYNWQLVNRQGHKVWSIHDGPPFASGKPHLGHLYNKTLKDIINRYQLLQGYQVNFISGFDCYGTIIEDIALSDKSDQLIDSLSLSINNNKIDEFNFSTPEEKQILKNRQKCKEFVRSSILSHMEQYQKWGIMCDLRQSYFTMNQFGKLVQQRQIYRGGRTVFWSIDQQRIMDEHQVEEISEIRDCVIAKFPINSFGKQSDQIRQMYPEAKFLVFSTEPWKLMGTHAIAVNDGISYALCSYKDEYLIMAEKRIAEMQIRAGKEQIKTLLIFTGQQLSDIVLGHPLVNNKEIPVVIYNNVRSSFGTGINIVAPGHDIESLKISQVKLHILNLSAIWITQRRRMLKEQNSLFQTYKYQNTSYINNETKERIVLITLDSWFMSVPEKLSMMSLQELAALKYIPPLNLKTSEEAHQDYIKIQNKALKSKQDFGSYYINIVEEINQILIDQEIIQHVSKVFLNNGGSDAWYSLPISELLPRRYKHRADKLAKGQQVFDVWFDNALSWNFVKDQTTYKSFITQFEQSGPQLSGQNTQFNQITQDLETNILEDNQEQKPKKLKVSLKDYMNKKKLLNNQQSYVGKSNAFIPQNEDNLMQLRQLEYNFQNSLQNDLTNKLNQQSLDKLRLFDHIPSIQTSLVMQQNLFPYSMFLEGFDQHSRWFMSSFILSMSLTGESPFNILKTHGLIVDEQGEKLSKSDGAQAGGDPDDLIEGSIKLDGTRKYGYGIDVIRAWCAFKDSDKNLLVQKDHLDQINKEVKVFRDIIRVLCQNVKNLDINKDIYDFNKLGFIDKMMMIKLLKFSQEITDNFDNFDLKNVYEKTINFLLTDVIGFYLEFVKHKKYLDDVQNKQVMFKILNSLLLTTAPILCFSAQEAFDDMPNNLFEDYEKPQTIFQLPWFLEEIVKSVGQKFLAQFQNRDLFDKLLNMRKSLREVYEEHILKMVSKGDYQKTKMHILVTSLDCNEATLLEILGDDLDDFFFGVQVVIQTEVENLQMKEAPLKTLKHSFTFKDDQTEEDEKKQKPKPIQYEYRIRVYRNNLMKCGMCKKAKIKNNNPKDNEIPIDEGQIQLCGNCQKIATITQQ</sequence>
<evidence type="ECO:0000256" key="8">
    <source>
        <dbReference type="ARBA" id="ARBA00032665"/>
    </source>
</evidence>
<dbReference type="GO" id="GO:0005524">
    <property type="term" value="F:ATP binding"/>
    <property type="evidence" value="ECO:0007669"/>
    <property type="project" value="UniProtKB-KW"/>
</dbReference>
<feature type="domain" description="Aminoacyl-tRNA synthetase class Ia" evidence="10">
    <location>
        <begin position="658"/>
        <end position="754"/>
    </location>
</feature>
<dbReference type="InterPro" id="IPR001412">
    <property type="entry name" value="aa-tRNA-synth_I_CS"/>
</dbReference>
<dbReference type="PROSITE" id="PS00178">
    <property type="entry name" value="AA_TRNA_LIGASE_I"/>
    <property type="match status" value="1"/>
</dbReference>
<organism evidence="12 13">
    <name type="scientific">Stylonychia lemnae</name>
    <name type="common">Ciliate</name>
    <dbReference type="NCBI Taxonomy" id="5949"/>
    <lineage>
        <taxon>Eukaryota</taxon>
        <taxon>Sar</taxon>
        <taxon>Alveolata</taxon>
        <taxon>Ciliophora</taxon>
        <taxon>Intramacronucleata</taxon>
        <taxon>Spirotrichea</taxon>
        <taxon>Stichotrichia</taxon>
        <taxon>Sporadotrichida</taxon>
        <taxon>Oxytrichidae</taxon>
        <taxon>Stylonychinae</taxon>
        <taxon>Stylonychia</taxon>
    </lineage>
</organism>
<evidence type="ECO:0000256" key="9">
    <source>
        <dbReference type="RuleBase" id="RU363035"/>
    </source>
</evidence>
<comment type="similarity">
    <text evidence="1 9">Belongs to the class-I aminoacyl-tRNA synthetase family.</text>
</comment>
<dbReference type="SUPFAM" id="SSF47323">
    <property type="entry name" value="Anticodon-binding domain of a subclass of class I aminoacyl-tRNA synthetases"/>
    <property type="match status" value="1"/>
</dbReference>
<evidence type="ECO:0000256" key="2">
    <source>
        <dbReference type="ARBA" id="ARBA00013165"/>
    </source>
</evidence>
<dbReference type="EMBL" id="CCKQ01016079">
    <property type="protein sequence ID" value="CDW87946.1"/>
    <property type="molecule type" value="Genomic_DNA"/>
</dbReference>
<keyword evidence="4 9" id="KW-0547">Nucleotide-binding</keyword>
<reference evidence="12 13" key="1">
    <citation type="submission" date="2014-06" db="EMBL/GenBank/DDBJ databases">
        <authorList>
            <person name="Swart Estienne"/>
        </authorList>
    </citation>
    <scope>NUCLEOTIDE SEQUENCE [LARGE SCALE GENOMIC DNA]</scope>
    <source>
        <strain evidence="12 13">130c</strain>
    </source>
</reference>
<dbReference type="InParanoid" id="A0A078B0V9"/>
<protein>
    <recommendedName>
        <fullName evidence="2">isoleucine--tRNA ligase</fullName>
        <ecNumber evidence="2">6.1.1.5</ecNumber>
    </recommendedName>
    <alternativeName>
        <fullName evidence="8">Isoleucyl-tRNA synthetase</fullName>
    </alternativeName>
</protein>
<keyword evidence="5 9" id="KW-0067">ATP-binding</keyword>
<dbReference type="PRINTS" id="PR00984">
    <property type="entry name" value="TRNASYNTHILE"/>
</dbReference>
<evidence type="ECO:0000259" key="11">
    <source>
        <dbReference type="Pfam" id="PF08264"/>
    </source>
</evidence>
<dbReference type="OrthoDB" id="10264412at2759"/>
<evidence type="ECO:0000313" key="13">
    <source>
        <dbReference type="Proteomes" id="UP000039865"/>
    </source>
</evidence>
<dbReference type="GO" id="GO:0005739">
    <property type="term" value="C:mitochondrion"/>
    <property type="evidence" value="ECO:0007669"/>
    <property type="project" value="TreeGrafter"/>
</dbReference>
<evidence type="ECO:0000256" key="3">
    <source>
        <dbReference type="ARBA" id="ARBA00022598"/>
    </source>
</evidence>
<evidence type="ECO:0000256" key="6">
    <source>
        <dbReference type="ARBA" id="ARBA00022917"/>
    </source>
</evidence>
<dbReference type="Pfam" id="PF00133">
    <property type="entry name" value="tRNA-synt_1"/>
    <property type="match status" value="2"/>
</dbReference>
<dbReference type="InterPro" id="IPR009080">
    <property type="entry name" value="tRNAsynth_Ia_anticodon-bd"/>
</dbReference>
<feature type="domain" description="Methionyl/Valyl/Leucyl/Isoleucyl-tRNA synthetase anticodon-binding" evidence="11">
    <location>
        <begin position="805"/>
        <end position="945"/>
    </location>
</feature>
<dbReference type="InterPro" id="IPR050081">
    <property type="entry name" value="Ile-tRNA_ligase"/>
</dbReference>
<keyword evidence="6 9" id="KW-0648">Protein biosynthesis</keyword>
<evidence type="ECO:0000256" key="4">
    <source>
        <dbReference type="ARBA" id="ARBA00022741"/>
    </source>
</evidence>
<dbReference type="OMA" id="QWCITEH"/>
<dbReference type="GO" id="GO:0032543">
    <property type="term" value="P:mitochondrial translation"/>
    <property type="evidence" value="ECO:0007669"/>
    <property type="project" value="TreeGrafter"/>
</dbReference>
<dbReference type="GO" id="GO:0002161">
    <property type="term" value="F:aminoacyl-tRNA deacylase activity"/>
    <property type="evidence" value="ECO:0007669"/>
    <property type="project" value="InterPro"/>
</dbReference>
<proteinExistence type="inferred from homology"/>
<dbReference type="Gene3D" id="3.40.50.620">
    <property type="entry name" value="HUPs"/>
    <property type="match status" value="2"/>
</dbReference>
<dbReference type="InterPro" id="IPR014729">
    <property type="entry name" value="Rossmann-like_a/b/a_fold"/>
</dbReference>
<dbReference type="EC" id="6.1.1.5" evidence="2"/>
<dbReference type="PANTHER" id="PTHR42765">
    <property type="entry name" value="SOLEUCYL-TRNA SYNTHETASE"/>
    <property type="match status" value="1"/>
</dbReference>
<evidence type="ECO:0000256" key="7">
    <source>
        <dbReference type="ARBA" id="ARBA00023146"/>
    </source>
</evidence>
<dbReference type="InterPro" id="IPR013155">
    <property type="entry name" value="M/V/L/I-tRNA-synth_anticd-bd"/>
</dbReference>
<dbReference type="GO" id="GO:0006428">
    <property type="term" value="P:isoleucyl-tRNA aminoacylation"/>
    <property type="evidence" value="ECO:0007669"/>
    <property type="project" value="InterPro"/>
</dbReference>
<dbReference type="Gene3D" id="1.10.730.20">
    <property type="match status" value="1"/>
</dbReference>
<dbReference type="Proteomes" id="UP000039865">
    <property type="component" value="Unassembled WGS sequence"/>
</dbReference>
<evidence type="ECO:0000256" key="5">
    <source>
        <dbReference type="ARBA" id="ARBA00022840"/>
    </source>
</evidence>
<dbReference type="SUPFAM" id="SSF50677">
    <property type="entry name" value="ValRS/IleRS/LeuRS editing domain"/>
    <property type="match status" value="1"/>
</dbReference>
<keyword evidence="3 9" id="KW-0436">Ligase</keyword>
<dbReference type="AlphaFoldDB" id="A0A078B0V9"/>
<evidence type="ECO:0000313" key="12">
    <source>
        <dbReference type="EMBL" id="CDW87946.1"/>
    </source>
</evidence>
<dbReference type="InterPro" id="IPR002301">
    <property type="entry name" value="Ile-tRNA-ligase"/>
</dbReference>
<dbReference type="Gene3D" id="1.10.10.830">
    <property type="entry name" value="Ile-tRNA synthetase CP2 domain-like"/>
    <property type="match status" value="1"/>
</dbReference>
<feature type="domain" description="Aminoacyl-tRNA synthetase class Ia" evidence="10">
    <location>
        <begin position="21"/>
        <end position="525"/>
    </location>
</feature>
<evidence type="ECO:0000259" key="10">
    <source>
        <dbReference type="Pfam" id="PF00133"/>
    </source>
</evidence>
<dbReference type="Pfam" id="PF08264">
    <property type="entry name" value="Anticodon_1"/>
    <property type="match status" value="1"/>
</dbReference>
<accession>A0A078B0V9</accession>
<dbReference type="PANTHER" id="PTHR42765:SF1">
    <property type="entry name" value="ISOLEUCINE--TRNA LIGASE, MITOCHONDRIAL"/>
    <property type="match status" value="1"/>
</dbReference>
<evidence type="ECO:0000256" key="1">
    <source>
        <dbReference type="ARBA" id="ARBA00005594"/>
    </source>
</evidence>
<gene>
    <name evidence="12" type="primary">Contig14529.g15481</name>
    <name evidence="12" type="ORF">STYLEM_17061</name>
</gene>
<dbReference type="InterPro" id="IPR009008">
    <property type="entry name" value="Val/Leu/Ile-tRNA-synth_edit"/>
</dbReference>